<evidence type="ECO:0000256" key="3">
    <source>
        <dbReference type="ARBA" id="ARBA00022679"/>
    </source>
</evidence>
<feature type="region of interest" description="Disordered" evidence="9">
    <location>
        <begin position="374"/>
        <end position="396"/>
    </location>
</feature>
<dbReference type="Pfam" id="PF00069">
    <property type="entry name" value="Pkinase"/>
    <property type="match status" value="1"/>
</dbReference>
<keyword evidence="2 12" id="KW-0723">Serine/threonine-protein kinase</keyword>
<accession>A0A225D4B1</accession>
<evidence type="ECO:0000256" key="10">
    <source>
        <dbReference type="SAM" id="Phobius"/>
    </source>
</evidence>
<keyword evidence="3" id="KW-0808">Transferase</keyword>
<dbReference type="Gene3D" id="3.30.200.20">
    <property type="entry name" value="Phosphorylase Kinase, domain 1"/>
    <property type="match status" value="1"/>
</dbReference>
<evidence type="ECO:0000313" key="13">
    <source>
        <dbReference type="Proteomes" id="UP000214646"/>
    </source>
</evidence>
<feature type="region of interest" description="Disordered" evidence="9">
    <location>
        <begin position="432"/>
        <end position="486"/>
    </location>
</feature>
<dbReference type="Gene3D" id="1.10.510.10">
    <property type="entry name" value="Transferase(Phosphotransferase) domain 1"/>
    <property type="match status" value="1"/>
</dbReference>
<protein>
    <recommendedName>
        <fullName evidence="1">non-specific serine/threonine protein kinase</fullName>
        <ecNumber evidence="1">2.7.11.1</ecNumber>
    </recommendedName>
</protein>
<keyword evidence="10" id="KW-1133">Transmembrane helix</keyword>
<keyword evidence="10" id="KW-0812">Transmembrane</keyword>
<dbReference type="Gene3D" id="3.40.50.1110">
    <property type="entry name" value="SGNH hydrolase"/>
    <property type="match status" value="1"/>
</dbReference>
<feature type="compositionally biased region" description="Low complexity" evidence="9">
    <location>
        <begin position="433"/>
        <end position="455"/>
    </location>
</feature>
<dbReference type="InterPro" id="IPR000719">
    <property type="entry name" value="Prot_kinase_dom"/>
</dbReference>
<evidence type="ECO:0000256" key="1">
    <source>
        <dbReference type="ARBA" id="ARBA00012513"/>
    </source>
</evidence>
<feature type="compositionally biased region" description="Pro residues" evidence="9">
    <location>
        <begin position="456"/>
        <end position="469"/>
    </location>
</feature>
<dbReference type="EMBL" id="NIDE01000017">
    <property type="protein sequence ID" value="OWK36431.1"/>
    <property type="molecule type" value="Genomic_DNA"/>
</dbReference>
<evidence type="ECO:0000256" key="4">
    <source>
        <dbReference type="ARBA" id="ARBA00022741"/>
    </source>
</evidence>
<dbReference type="PROSITE" id="PS50011">
    <property type="entry name" value="PROTEIN_KINASE_DOM"/>
    <property type="match status" value="1"/>
</dbReference>
<sequence>MPPVTPPASTADLLNLLRGSGIHKPGFLGERLGEFADLPQEPNRAADVLVRKGLLTRFQAKLLLAGRHKGFRLGPYIIRDQLGQGGMGTVYLAEHETLRRRVALKVLQPKQKGDHRVNVERFLREARAAAALDHPNIVRIHDVSQDGGIHYLGLEYVEGQTLEQLLTRGGPITPSLAVGYIAQAAAGLQHAHEKGFVHRDIKPANLMLTKDGTVKILDMGLARSETATDSLTELIDKGAVVGTADYISPEQALGNTTVDIRADIYSLGATFFVLATSRPPFEGNTSQKLVQHQMKAAPNLTDRDRTFPPELAKIIAKMLAKKPADRYQTPADVIAALAPWLSDDGGQKVVIGLSGMDQGSSSRLQETLNEIATKRIKRPEAKPEAEPQTPPQPIRRGSGKLVGAIAGAVVAALAIIGVIAYAAWPASKPTETAAAHPAPVPAQPASAQPAQALPAPAQPAPPQPAPPQPANVAPAPVPEDVKPAAPKPAGVASKVSIKAGVDGFYVQTPKYEAVIDKLDGCLSSFSASGVEFLRCGAGLAANKTTARGGYFYSEKNGHQGLVKLTDIQQPAPNVIVATGGSFSVRYEFGVNQLTVTGQNATDDTVPYYLLIDSAAVQDVINEKAEELSVPVARKQGDPLDPKWRTTTWVADKASLKVTDLSGDGTARIWGPFSEFQSQVWEADAKTYNNVQFTLEPVNGPERPKAVLKPGGVLITRSGSSRRVRTELYEATVDANACMPSLRVDGVEVLKANIDVSKGVYFLPGFPLPPFDIKQPSTTTISAQSDKAAVQYDFGPNKMTWTVENRSDQGMPFFVVMDTTVTGVCNDKDVWAKTPTGGPPNTNWATSTWYAGRAKFKMTGGSRIWGPWQDKYQVWEASLAPKEKRTVTVELGLTDATEAAKLGEITGTKPLLATALTLDAPMDYQVFQRKTKFEGAMTLNGRVRSDYDRLEVRTIGKSLQGAVPDQWREVPLPETTRSFETTVPTPAGGWYKVEVRAFKDGKVIGQMAVDHVGIGEVFIGAGQSNSTNCGQEKIRQNSGMVSSFSGTNWQLGDDPQPGVHDNSAGGSFWPAFGDAMFEEYQVPIGVASTGHSGTSVNQWAPGSDLCRWTTGRMNQLGKNGFRAVLWHQGESDVSMPADEYARKMTALIKETRRGAGWDVPWFVAQVSYHNPNQITFPLPRAAQKKLWESGTAFEGPDTDTLTGDNRDEGGKGIHFSAKGLKAHGKMWAEKVAVQLDKELAK</sequence>
<keyword evidence="6" id="KW-0378">Hydrolase</keyword>
<dbReference type="AlphaFoldDB" id="A0A225D4B1"/>
<name>A0A225D4B1_9BACT</name>
<dbReference type="OrthoDB" id="9795554at2"/>
<dbReference type="GO" id="GO:0004674">
    <property type="term" value="F:protein serine/threonine kinase activity"/>
    <property type="evidence" value="ECO:0007669"/>
    <property type="project" value="UniProtKB-KW"/>
</dbReference>
<evidence type="ECO:0000256" key="7">
    <source>
        <dbReference type="ARBA" id="ARBA00022840"/>
    </source>
</evidence>
<dbReference type="InterPro" id="IPR008271">
    <property type="entry name" value="Ser/Thr_kinase_AS"/>
</dbReference>
<dbReference type="Pfam" id="PF03629">
    <property type="entry name" value="SASA"/>
    <property type="match status" value="1"/>
</dbReference>
<feature type="region of interest" description="Disordered" evidence="9">
    <location>
        <begin position="1189"/>
        <end position="1211"/>
    </location>
</feature>
<dbReference type="SUPFAM" id="SSF52266">
    <property type="entry name" value="SGNH hydrolase"/>
    <property type="match status" value="1"/>
</dbReference>
<feature type="transmembrane region" description="Helical" evidence="10">
    <location>
        <begin position="401"/>
        <end position="424"/>
    </location>
</feature>
<dbReference type="GO" id="GO:0016788">
    <property type="term" value="F:hydrolase activity, acting on ester bonds"/>
    <property type="evidence" value="ECO:0007669"/>
    <property type="project" value="UniProtKB-ARBA"/>
</dbReference>
<gene>
    <name evidence="12" type="ORF">FRUB_08994</name>
</gene>
<dbReference type="SUPFAM" id="SSF56112">
    <property type="entry name" value="Protein kinase-like (PK-like)"/>
    <property type="match status" value="1"/>
</dbReference>
<dbReference type="EC" id="2.7.11.1" evidence="1"/>
<dbReference type="InterPro" id="IPR011009">
    <property type="entry name" value="Kinase-like_dom_sf"/>
</dbReference>
<dbReference type="PROSITE" id="PS00108">
    <property type="entry name" value="PROTEIN_KINASE_ST"/>
    <property type="match status" value="1"/>
</dbReference>
<reference evidence="13" key="1">
    <citation type="submission" date="2017-06" db="EMBL/GenBank/DDBJ databases">
        <title>Genome analysis of Fimbriiglobus ruber SP5, the first member of the order Planctomycetales with confirmed chitinolytic capability.</title>
        <authorList>
            <person name="Ravin N.V."/>
            <person name="Rakitin A.L."/>
            <person name="Ivanova A.A."/>
            <person name="Beletsky A.V."/>
            <person name="Kulichevskaya I.S."/>
            <person name="Mardanov A.V."/>
            <person name="Dedysh S.N."/>
        </authorList>
    </citation>
    <scope>NUCLEOTIDE SEQUENCE [LARGE SCALE GENOMIC DNA]</scope>
    <source>
        <strain evidence="13">SP5</strain>
    </source>
</reference>
<dbReference type="InterPro" id="IPR005181">
    <property type="entry name" value="SASA"/>
</dbReference>
<dbReference type="InterPro" id="IPR036514">
    <property type="entry name" value="SGNH_hydro_sf"/>
</dbReference>
<keyword evidence="7 8" id="KW-0067">ATP-binding</keyword>
<keyword evidence="5 12" id="KW-0418">Kinase</keyword>
<evidence type="ECO:0000256" key="6">
    <source>
        <dbReference type="ARBA" id="ARBA00022801"/>
    </source>
</evidence>
<evidence type="ECO:0000313" key="12">
    <source>
        <dbReference type="EMBL" id="OWK36431.1"/>
    </source>
</evidence>
<organism evidence="12 13">
    <name type="scientific">Fimbriiglobus ruber</name>
    <dbReference type="NCBI Taxonomy" id="1908690"/>
    <lineage>
        <taxon>Bacteria</taxon>
        <taxon>Pseudomonadati</taxon>
        <taxon>Planctomycetota</taxon>
        <taxon>Planctomycetia</taxon>
        <taxon>Gemmatales</taxon>
        <taxon>Gemmataceae</taxon>
        <taxon>Fimbriiglobus</taxon>
    </lineage>
</organism>
<evidence type="ECO:0000256" key="8">
    <source>
        <dbReference type="PROSITE-ProRule" id="PRU10141"/>
    </source>
</evidence>
<dbReference type="GO" id="GO:0005524">
    <property type="term" value="F:ATP binding"/>
    <property type="evidence" value="ECO:0007669"/>
    <property type="project" value="UniProtKB-UniRule"/>
</dbReference>
<keyword evidence="13" id="KW-1185">Reference proteome</keyword>
<evidence type="ECO:0000256" key="2">
    <source>
        <dbReference type="ARBA" id="ARBA00022527"/>
    </source>
</evidence>
<proteinExistence type="predicted"/>
<dbReference type="InterPro" id="IPR017441">
    <property type="entry name" value="Protein_kinase_ATP_BS"/>
</dbReference>
<evidence type="ECO:0000259" key="11">
    <source>
        <dbReference type="PROSITE" id="PS50011"/>
    </source>
</evidence>
<dbReference type="FunFam" id="1.10.510.10:FF:000021">
    <property type="entry name" value="Serine/threonine protein kinase"/>
    <property type="match status" value="1"/>
</dbReference>
<dbReference type="PANTHER" id="PTHR43289:SF6">
    <property type="entry name" value="SERINE_THREONINE-PROTEIN KINASE NEKL-3"/>
    <property type="match status" value="1"/>
</dbReference>
<feature type="binding site" evidence="8">
    <location>
        <position position="105"/>
    </location>
    <ligand>
        <name>ATP</name>
        <dbReference type="ChEBI" id="CHEBI:30616"/>
    </ligand>
</feature>
<comment type="caution">
    <text evidence="12">The sequence shown here is derived from an EMBL/GenBank/DDBJ whole genome shotgun (WGS) entry which is preliminary data.</text>
</comment>
<evidence type="ECO:0000256" key="5">
    <source>
        <dbReference type="ARBA" id="ARBA00022777"/>
    </source>
</evidence>
<evidence type="ECO:0000256" key="9">
    <source>
        <dbReference type="SAM" id="MobiDB-lite"/>
    </source>
</evidence>
<keyword evidence="4 8" id="KW-0547">Nucleotide-binding</keyword>
<dbReference type="CDD" id="cd14014">
    <property type="entry name" value="STKc_PknB_like"/>
    <property type="match status" value="1"/>
</dbReference>
<dbReference type="SMART" id="SM00220">
    <property type="entry name" value="S_TKc"/>
    <property type="match status" value="1"/>
</dbReference>
<feature type="domain" description="Protein kinase" evidence="11">
    <location>
        <begin position="76"/>
        <end position="341"/>
    </location>
</feature>
<dbReference type="PANTHER" id="PTHR43289">
    <property type="entry name" value="MITOGEN-ACTIVATED PROTEIN KINASE KINASE KINASE 20-RELATED"/>
    <property type="match status" value="1"/>
</dbReference>
<dbReference type="Proteomes" id="UP000214646">
    <property type="component" value="Unassembled WGS sequence"/>
</dbReference>
<keyword evidence="10" id="KW-0472">Membrane</keyword>
<dbReference type="RefSeq" id="WP_161967985.1">
    <property type="nucleotide sequence ID" value="NZ_NIDE01000017.1"/>
</dbReference>
<dbReference type="PROSITE" id="PS00107">
    <property type="entry name" value="PROTEIN_KINASE_ATP"/>
    <property type="match status" value="1"/>
</dbReference>